<proteinExistence type="predicted"/>
<evidence type="ECO:0000313" key="1">
    <source>
        <dbReference type="EMBL" id="KAB2528399.1"/>
    </source>
</evidence>
<gene>
    <name evidence="1" type="ORF">F9C29_06180</name>
</gene>
<dbReference type="Proteomes" id="UP000476281">
    <property type="component" value="Unassembled WGS sequence"/>
</dbReference>
<accession>A0A6L3Y2M3</accession>
<dbReference type="AlphaFoldDB" id="A0A6L3Y2M3"/>
<name>A0A6L3Y2M3_9ENTR</name>
<protein>
    <submittedName>
        <fullName evidence="1">Acetyl xylan esterase</fullName>
    </submittedName>
</protein>
<organism evidence="1 2">
    <name type="scientific">Enterobacter hormaechei</name>
    <dbReference type="NCBI Taxonomy" id="158836"/>
    <lineage>
        <taxon>Bacteria</taxon>
        <taxon>Pseudomonadati</taxon>
        <taxon>Pseudomonadota</taxon>
        <taxon>Gammaproteobacteria</taxon>
        <taxon>Enterobacterales</taxon>
        <taxon>Enterobacteriaceae</taxon>
        <taxon>Enterobacter</taxon>
        <taxon>Enterobacter cloacae complex</taxon>
    </lineage>
</organism>
<comment type="caution">
    <text evidence="1">The sequence shown here is derived from an EMBL/GenBank/DDBJ whole genome shotgun (WGS) entry which is preliminary data.</text>
</comment>
<reference evidence="1 2" key="1">
    <citation type="submission" date="2019-09" db="EMBL/GenBank/DDBJ databases">
        <title>Reversal of blaTEM antimicrobial resistance by CRISPR-Cas9 in clinical E. coli and other Enterobacteriaceae strains.</title>
        <authorList>
            <person name="Tagliaferri T."/>
            <person name="Guimaraes N."/>
            <person name="Pereira M."/>
            <person name="Felicori L."/>
            <person name="Horz H.-P."/>
            <person name="Santos S."/>
            <person name="Mendes T."/>
        </authorList>
    </citation>
    <scope>NUCLEOTIDE SEQUENCE [LARGE SCALE GENOMIC DNA]</scope>
    <source>
        <strain evidence="1 2">E2_blaTEM_MG</strain>
    </source>
</reference>
<dbReference type="EMBL" id="WBSZ01000113">
    <property type="protein sequence ID" value="KAB2528399.1"/>
    <property type="molecule type" value="Genomic_DNA"/>
</dbReference>
<evidence type="ECO:0000313" key="2">
    <source>
        <dbReference type="Proteomes" id="UP000476281"/>
    </source>
</evidence>
<sequence length="47" mass="5345">MQVHEQPQGRPVLALAGDSVSVKRMQNHAPYECMAFIRKNKGIFVDF</sequence>